<dbReference type="EMBL" id="JACSNR010000001">
    <property type="protein sequence ID" value="MBM6922515.1"/>
    <property type="molecule type" value="Genomic_DNA"/>
</dbReference>
<gene>
    <name evidence="4" type="ORF">H9X81_02240</name>
</gene>
<dbReference type="Proteomes" id="UP000724149">
    <property type="component" value="Unassembled WGS sequence"/>
</dbReference>
<evidence type="ECO:0000259" key="3">
    <source>
        <dbReference type="SMART" id="SM00062"/>
    </source>
</evidence>
<evidence type="ECO:0000313" key="5">
    <source>
        <dbReference type="Proteomes" id="UP000724149"/>
    </source>
</evidence>
<dbReference type="SUPFAM" id="SSF53850">
    <property type="entry name" value="Periplasmic binding protein-like II"/>
    <property type="match status" value="1"/>
</dbReference>
<comment type="caution">
    <text evidence="4">The sequence shown here is derived from an EMBL/GenBank/DDBJ whole genome shotgun (WGS) entry which is preliminary data.</text>
</comment>
<accession>A0ABS2GJ66</accession>
<reference evidence="4 5" key="1">
    <citation type="journal article" date="2021" name="Sci. Rep.">
        <title>The distribution of antibiotic resistance genes in chicken gut microbiota commensals.</title>
        <authorList>
            <person name="Juricova H."/>
            <person name="Matiasovicova J."/>
            <person name="Kubasova T."/>
            <person name="Cejkova D."/>
            <person name="Rychlik I."/>
        </authorList>
    </citation>
    <scope>NUCLEOTIDE SEQUENCE [LARGE SCALE GENOMIC DNA]</scope>
    <source>
        <strain evidence="4 5">An564</strain>
    </source>
</reference>
<dbReference type="Pfam" id="PF00497">
    <property type="entry name" value="SBP_bac_3"/>
    <property type="match status" value="1"/>
</dbReference>
<feature type="compositionally biased region" description="Low complexity" evidence="2">
    <location>
        <begin position="240"/>
        <end position="253"/>
    </location>
</feature>
<dbReference type="SMART" id="SM00062">
    <property type="entry name" value="PBPb"/>
    <property type="match status" value="1"/>
</dbReference>
<protein>
    <submittedName>
        <fullName evidence="4">Transporter substrate-binding domain-containing protein</fullName>
    </submittedName>
</protein>
<organism evidence="4 5">
    <name type="scientific">Hydrogenoanaerobacterium saccharovorans</name>
    <dbReference type="NCBI Taxonomy" id="474960"/>
    <lineage>
        <taxon>Bacteria</taxon>
        <taxon>Bacillati</taxon>
        <taxon>Bacillota</taxon>
        <taxon>Clostridia</taxon>
        <taxon>Eubacteriales</taxon>
        <taxon>Oscillospiraceae</taxon>
        <taxon>Hydrogenoanaerobacterium</taxon>
    </lineage>
</organism>
<dbReference type="PANTHER" id="PTHR35936">
    <property type="entry name" value="MEMBRANE-BOUND LYTIC MUREIN TRANSGLYCOSYLASE F"/>
    <property type="match status" value="1"/>
</dbReference>
<evidence type="ECO:0000313" key="4">
    <source>
        <dbReference type="EMBL" id="MBM6922515.1"/>
    </source>
</evidence>
<proteinExistence type="predicted"/>
<feature type="domain" description="Solute-binding protein family 3/N-terminal" evidence="3">
    <location>
        <begin position="2"/>
        <end position="220"/>
    </location>
</feature>
<feature type="region of interest" description="Disordered" evidence="2">
    <location>
        <begin position="221"/>
        <end position="253"/>
    </location>
</feature>
<name>A0ABS2GJ66_9FIRM</name>
<dbReference type="Gene3D" id="3.40.190.10">
    <property type="entry name" value="Periplasmic binding protein-like II"/>
    <property type="match status" value="2"/>
</dbReference>
<evidence type="ECO:0000256" key="2">
    <source>
        <dbReference type="SAM" id="MobiDB-lite"/>
    </source>
</evidence>
<feature type="compositionally biased region" description="Acidic residues" evidence="2">
    <location>
        <begin position="229"/>
        <end position="239"/>
    </location>
</feature>
<evidence type="ECO:0000256" key="1">
    <source>
        <dbReference type="ARBA" id="ARBA00022729"/>
    </source>
</evidence>
<keyword evidence="5" id="KW-1185">Reference proteome</keyword>
<dbReference type="InterPro" id="IPR001638">
    <property type="entry name" value="Solute-binding_3/MltF_N"/>
</dbReference>
<keyword evidence="1" id="KW-0732">Signal</keyword>
<sequence length="253" mass="26772">MVGVSADYPPYESLNPSTGELEGFDIDMTETLATYMGAEGKEVKVVRKQMEFSTIITALQSGQIDLGVAAFTYDPERECLFSDPYLESKQVVVLPAGSTITSFDEFDGLTVGAGLGTTGEAAAKEQLTGAKVTNPGDYTVMFEALKNGALDAVVCDGIVAQNYADTYGFVIMEEPLVLEENSVIVATGNEELLAEVNNAIAQFKASEAYVDLQVKWGLTAAETGTTETEGTEESSEAEGTESTPEESSSSEAA</sequence>
<dbReference type="RefSeq" id="WP_204719479.1">
    <property type="nucleotide sequence ID" value="NZ_JACSNR010000001.1"/>
</dbReference>
<dbReference type="PANTHER" id="PTHR35936:SF17">
    <property type="entry name" value="ARGININE-BINDING EXTRACELLULAR PROTEIN ARTP"/>
    <property type="match status" value="1"/>
</dbReference>